<keyword evidence="2" id="KW-0238">DNA-binding</keyword>
<proteinExistence type="predicted"/>
<comment type="caution">
    <text evidence="2">The sequence shown here is derived from an EMBL/GenBank/DDBJ whole genome shotgun (WGS) entry which is preliminary data.</text>
</comment>
<evidence type="ECO:0000259" key="1">
    <source>
        <dbReference type="SMART" id="SM00966"/>
    </source>
</evidence>
<dbReference type="InterPro" id="IPR037914">
    <property type="entry name" value="SpoVT-AbrB_sf"/>
</dbReference>
<keyword evidence="4" id="KW-1185">Reference proteome</keyword>
<dbReference type="Pfam" id="PF04014">
    <property type="entry name" value="MazE_antitoxin"/>
    <property type="match status" value="1"/>
</dbReference>
<evidence type="ECO:0000313" key="4">
    <source>
        <dbReference type="Proteomes" id="UP000677265"/>
    </source>
</evidence>
<dbReference type="InterPro" id="IPR013432">
    <property type="entry name" value="Doc_partner"/>
</dbReference>
<protein>
    <submittedName>
        <fullName evidence="2">AbrB/MazE/SpoVT family DNA-binding domain-containing protein</fullName>
    </submittedName>
</protein>
<dbReference type="GO" id="GO:0003677">
    <property type="term" value="F:DNA binding"/>
    <property type="evidence" value="ECO:0007669"/>
    <property type="project" value="UniProtKB-KW"/>
</dbReference>
<dbReference type="EMBL" id="JAGYPE020000028">
    <property type="protein sequence ID" value="MCH6266955.1"/>
    <property type="molecule type" value="Genomic_DNA"/>
</dbReference>
<gene>
    <name evidence="3" type="ORF">KHB02_015645</name>
    <name evidence="2" type="ORF">KHB02_43830</name>
</gene>
<evidence type="ECO:0000313" key="2">
    <source>
        <dbReference type="EMBL" id="MBS4188314.1"/>
    </source>
</evidence>
<feature type="domain" description="SpoVT-AbrB" evidence="1">
    <location>
        <begin position="14"/>
        <end position="59"/>
    </location>
</feature>
<evidence type="ECO:0000313" key="3">
    <source>
        <dbReference type="EMBL" id="MCH6266955.1"/>
    </source>
</evidence>
<accession>A0A942T8S2</accession>
<dbReference type="AlphaFoldDB" id="A0A942T8S2"/>
<dbReference type="Proteomes" id="UP000677265">
    <property type="component" value="Unassembled WGS sequence"/>
</dbReference>
<dbReference type="SMART" id="SM00966">
    <property type="entry name" value="SpoVT_AbrB"/>
    <property type="match status" value="1"/>
</dbReference>
<dbReference type="RefSeq" id="WP_213148096.1">
    <property type="nucleotide sequence ID" value="NZ_JAGYPE020000028.1"/>
</dbReference>
<dbReference type="NCBIfam" id="TIGR02609">
    <property type="entry name" value="doc_partner"/>
    <property type="match status" value="1"/>
</dbReference>
<reference evidence="2" key="1">
    <citation type="submission" date="2021-05" db="EMBL/GenBank/DDBJ databases">
        <title>Novel Bacillus species.</title>
        <authorList>
            <person name="Liu G."/>
        </authorList>
    </citation>
    <scope>NUCLEOTIDE SEQUENCE</scope>
    <source>
        <strain evidence="2 4">FJAT-50051</strain>
    </source>
</reference>
<dbReference type="EMBL" id="JAGYPE010000010">
    <property type="protein sequence ID" value="MBS4188314.1"/>
    <property type="molecule type" value="Genomic_DNA"/>
</dbReference>
<dbReference type="Gene3D" id="2.10.260.10">
    <property type="match status" value="1"/>
</dbReference>
<dbReference type="SUPFAM" id="SSF89447">
    <property type="entry name" value="AbrB/MazE/MraZ-like"/>
    <property type="match status" value="1"/>
</dbReference>
<sequence length="88" mass="10019">MTLRVVREVERKVTKIGNSLGVTLPQEVLEHLGIGQGDEVGFDIVNGQVTIKKKQNLKLPKGIDEEFLEQINDVINEYDQTFRNLVDR</sequence>
<name>A0A942T8S2_9BACI</name>
<dbReference type="InterPro" id="IPR007159">
    <property type="entry name" value="SpoVT-AbrB_dom"/>
</dbReference>
<organism evidence="2">
    <name type="scientific">Neobacillus citreus</name>
    <dbReference type="NCBI Taxonomy" id="2833578"/>
    <lineage>
        <taxon>Bacteria</taxon>
        <taxon>Bacillati</taxon>
        <taxon>Bacillota</taxon>
        <taxon>Bacilli</taxon>
        <taxon>Bacillales</taxon>
        <taxon>Bacillaceae</taxon>
        <taxon>Neobacillus</taxon>
    </lineage>
</organism>